<feature type="compositionally biased region" description="Pro residues" evidence="1">
    <location>
        <begin position="1"/>
        <end position="11"/>
    </location>
</feature>
<dbReference type="OrthoDB" id="2068061at2"/>
<protein>
    <recommendedName>
        <fullName evidence="4">Transporter</fullName>
    </recommendedName>
</protein>
<dbReference type="EMBL" id="CP017080">
    <property type="protein sequence ID" value="AOH54041.1"/>
    <property type="molecule type" value="Genomic_DNA"/>
</dbReference>
<feature type="compositionally biased region" description="Pro residues" evidence="1">
    <location>
        <begin position="23"/>
        <end position="39"/>
    </location>
</feature>
<evidence type="ECO:0008006" key="4">
    <source>
        <dbReference type="Google" id="ProtNLM"/>
    </source>
</evidence>
<dbReference type="STRING" id="264697.ABE28_006730"/>
<feature type="region of interest" description="Disordered" evidence="1">
    <location>
        <begin position="1"/>
        <end position="39"/>
    </location>
</feature>
<dbReference type="AlphaFoldDB" id="A0A1B3XLF4"/>
<name>A0A1B3XLF4_9BACI</name>
<accession>A0A1B3XLF4</accession>
<dbReference type="Proteomes" id="UP000077926">
    <property type="component" value="Chromosome"/>
</dbReference>
<proteinExistence type="predicted"/>
<evidence type="ECO:0000256" key="1">
    <source>
        <dbReference type="SAM" id="MobiDB-lite"/>
    </source>
</evidence>
<reference evidence="2 3" key="1">
    <citation type="submission" date="2016-08" db="EMBL/GenBank/DDBJ databases">
        <title>Complete genome sequence of Bacillus muralis G25-68, a strain with toxicity to nematodes.</title>
        <authorList>
            <person name="Zheng Z."/>
        </authorList>
    </citation>
    <scope>NUCLEOTIDE SEQUENCE [LARGE SCALE GENOMIC DNA]</scope>
    <source>
        <strain evidence="2 3">G25-68</strain>
    </source>
</reference>
<sequence length="115" mass="13017">MVERMPGPPGPSGSYQGGGQQNPPRPPQGGGPPHMAPPLFIPQLTGDLIKAMDSGSMKRCLYQNTYVWLRNGRSFWFYPTYVGYNSVAGYRWRKSQQRWSYYGSDASEIQAFRCF</sequence>
<dbReference type="KEGG" id="bmur:ABE28_006730"/>
<gene>
    <name evidence="2" type="ORF">ABE28_006730</name>
</gene>
<evidence type="ECO:0000313" key="2">
    <source>
        <dbReference type="EMBL" id="AOH54041.1"/>
    </source>
</evidence>
<organism evidence="2 3">
    <name type="scientific">Peribacillus muralis</name>
    <dbReference type="NCBI Taxonomy" id="264697"/>
    <lineage>
        <taxon>Bacteria</taxon>
        <taxon>Bacillati</taxon>
        <taxon>Bacillota</taxon>
        <taxon>Bacilli</taxon>
        <taxon>Bacillales</taxon>
        <taxon>Bacillaceae</taxon>
        <taxon>Peribacillus</taxon>
    </lineage>
</organism>
<evidence type="ECO:0000313" key="3">
    <source>
        <dbReference type="Proteomes" id="UP000077926"/>
    </source>
</evidence>
<keyword evidence="3" id="KW-1185">Reference proteome</keyword>